<dbReference type="OrthoDB" id="88184at2"/>
<dbReference type="Proteomes" id="UP000070442">
    <property type="component" value="Unassembled WGS sequence"/>
</dbReference>
<keyword evidence="4 5" id="KW-0472">Membrane</keyword>
<dbReference type="PATRIC" id="fig|755172.3.peg.1827"/>
<dbReference type="RefSeq" id="WP_068370134.1">
    <property type="nucleotide sequence ID" value="NZ_KQ960183.1"/>
</dbReference>
<gene>
    <name evidence="6" type="ORF">HMPREF1863_01871</name>
</gene>
<keyword evidence="7" id="KW-1185">Reference proteome</keyword>
<feature type="transmembrane region" description="Helical" evidence="5">
    <location>
        <begin position="7"/>
        <end position="23"/>
    </location>
</feature>
<dbReference type="STRING" id="755172.HMPREF1863_01871"/>
<dbReference type="NCBIfam" id="TIGR01593">
    <property type="entry name" value="holin_tox_secr"/>
    <property type="match status" value="1"/>
</dbReference>
<evidence type="ECO:0000313" key="6">
    <source>
        <dbReference type="EMBL" id="KXB64952.1"/>
    </source>
</evidence>
<accession>A0A134AB52</accession>
<evidence type="ECO:0000256" key="3">
    <source>
        <dbReference type="ARBA" id="ARBA00022989"/>
    </source>
</evidence>
<evidence type="ECO:0000313" key="7">
    <source>
        <dbReference type="Proteomes" id="UP000070442"/>
    </source>
</evidence>
<feature type="transmembrane region" description="Helical" evidence="5">
    <location>
        <begin position="29"/>
        <end position="46"/>
    </location>
</feature>
<reference evidence="7" key="1">
    <citation type="submission" date="2016-01" db="EMBL/GenBank/DDBJ databases">
        <authorList>
            <person name="Mitreva M."/>
            <person name="Pepin K.H."/>
            <person name="Mihindukulasuriya K.A."/>
            <person name="Fulton R."/>
            <person name="Fronick C."/>
            <person name="O'Laughlin M."/>
            <person name="Miner T."/>
            <person name="Herter B."/>
            <person name="Rosa B.A."/>
            <person name="Cordes M."/>
            <person name="Tomlinson C."/>
            <person name="Wollam A."/>
            <person name="Palsikar V.B."/>
            <person name="Mardis E.R."/>
            <person name="Wilson R.K."/>
        </authorList>
    </citation>
    <scope>NUCLEOTIDE SEQUENCE [LARGE SCALE GENOMIC DNA]</scope>
    <source>
        <strain evidence="7">DNF00729</strain>
    </source>
</reference>
<name>A0A134AB52_9FIRM</name>
<comment type="caution">
    <text evidence="6">The sequence shown here is derived from an EMBL/GenBank/DDBJ whole genome shotgun (WGS) entry which is preliminary data.</text>
</comment>
<feature type="transmembrane region" description="Helical" evidence="5">
    <location>
        <begin position="67"/>
        <end position="84"/>
    </location>
</feature>
<comment type="subcellular location">
    <subcellularLocation>
        <location evidence="1">Membrane</location>
        <topology evidence="1">Multi-pass membrane protein</topology>
    </subcellularLocation>
</comment>
<dbReference type="GO" id="GO:0016020">
    <property type="term" value="C:membrane"/>
    <property type="evidence" value="ECO:0007669"/>
    <property type="project" value="UniProtKB-SubCell"/>
</dbReference>
<keyword evidence="2 5" id="KW-0812">Transmembrane</keyword>
<feature type="transmembrane region" description="Helical" evidence="5">
    <location>
        <begin position="96"/>
        <end position="118"/>
    </location>
</feature>
<protein>
    <submittedName>
        <fullName evidence="6">Toxin secretion/phage lysis holin</fullName>
    </submittedName>
</protein>
<evidence type="ECO:0000256" key="4">
    <source>
        <dbReference type="ARBA" id="ARBA00023136"/>
    </source>
</evidence>
<proteinExistence type="predicted"/>
<keyword evidence="3 5" id="KW-1133">Transmembrane helix</keyword>
<dbReference type="AlphaFoldDB" id="A0A134AB52"/>
<evidence type="ECO:0000256" key="1">
    <source>
        <dbReference type="ARBA" id="ARBA00004141"/>
    </source>
</evidence>
<dbReference type="EMBL" id="LSDG01000046">
    <property type="protein sequence ID" value="KXB64952.1"/>
    <property type="molecule type" value="Genomic_DNA"/>
</dbReference>
<organism evidence="6 7">
    <name type="scientific">Aedoeadaptatus coxii</name>
    <dbReference type="NCBI Taxonomy" id="755172"/>
    <lineage>
        <taxon>Bacteria</taxon>
        <taxon>Bacillati</taxon>
        <taxon>Bacillota</taxon>
        <taxon>Tissierellia</taxon>
        <taxon>Tissierellales</taxon>
        <taxon>Peptoniphilaceae</taxon>
        <taxon>Aedoeadaptatus</taxon>
    </lineage>
</organism>
<evidence type="ECO:0000256" key="2">
    <source>
        <dbReference type="ARBA" id="ARBA00022692"/>
    </source>
</evidence>
<dbReference type="Pfam" id="PF05105">
    <property type="entry name" value="Phage_holin_4_1"/>
    <property type="match status" value="1"/>
</dbReference>
<sequence length="133" mass="14611">MNKFLEILKVCFTAIGGWLGFYLGSVDAFIYTLLAFVIADYLTGVLRAGVERKLSSSIGFRGIAKKIMIFIVVGIANLCDVNLIKGDGTMIRTAIIFFYIANEGLSILENSVALGLPVPEKLKAILKQFKEEK</sequence>
<evidence type="ECO:0000256" key="5">
    <source>
        <dbReference type="SAM" id="Phobius"/>
    </source>
</evidence>
<dbReference type="InterPro" id="IPR006480">
    <property type="entry name" value="Phage_holin_4_1"/>
</dbReference>